<protein>
    <submittedName>
        <fullName evidence="1">Thermostable hemolysin</fullName>
    </submittedName>
</protein>
<comment type="caution">
    <text evidence="1">The sequence shown here is derived from an EMBL/GenBank/DDBJ whole genome shotgun (WGS) entry which is preliminary data.</text>
</comment>
<dbReference type="InterPro" id="IPR022050">
    <property type="entry name" value="T_hemolysin"/>
</dbReference>
<accession>A0AAP2F0C8</accession>
<proteinExistence type="predicted"/>
<reference evidence="1" key="1">
    <citation type="submission" date="2020-12" db="EMBL/GenBank/DDBJ databases">
        <title>Draft genome sequence of Enterobacter spp., Lelliottia spp. and Serratia spp. isolated from drinking water reservoirs and lakes.</title>
        <authorList>
            <person name="Reitter C."/>
            <person name="Neuhaus K."/>
            <person name="Huegler M."/>
        </authorList>
    </citation>
    <scope>NUCLEOTIDE SEQUENCE</scope>
    <source>
        <strain evidence="1">TZW15</strain>
    </source>
</reference>
<dbReference type="Pfam" id="PF12261">
    <property type="entry name" value="T_hemolysin"/>
    <property type="match status" value="1"/>
</dbReference>
<organism evidence="1 2">
    <name type="scientific">Lelliottia amnigena</name>
    <name type="common">Enterobacter amnigenus</name>
    <dbReference type="NCBI Taxonomy" id="61646"/>
    <lineage>
        <taxon>Bacteria</taxon>
        <taxon>Pseudomonadati</taxon>
        <taxon>Pseudomonadota</taxon>
        <taxon>Gammaproteobacteria</taxon>
        <taxon>Enterobacterales</taxon>
        <taxon>Enterobacteriaceae</taxon>
        <taxon>Lelliottia</taxon>
    </lineage>
</organism>
<dbReference type="EMBL" id="JAENMS010000005">
    <property type="protein sequence ID" value="MBL5935266.1"/>
    <property type="molecule type" value="Genomic_DNA"/>
</dbReference>
<dbReference type="AlphaFoldDB" id="A0AAP2F0C8"/>
<gene>
    <name evidence="1" type="ORF">I7V27_12525</name>
</gene>
<name>A0AAP2F0C8_LELAM</name>
<evidence type="ECO:0000313" key="1">
    <source>
        <dbReference type="EMBL" id="MBL5935266.1"/>
    </source>
</evidence>
<evidence type="ECO:0000313" key="2">
    <source>
        <dbReference type="Proteomes" id="UP000653275"/>
    </source>
</evidence>
<dbReference type="RefSeq" id="WP_202665860.1">
    <property type="nucleotide sequence ID" value="NZ_JAENMR010000005.1"/>
</dbReference>
<sequence length="215" mass="23687">MRILPPCTLQWRNGGCEQNDISALIHENYARVYQASLTRCMPWLLGLYNASNELTGACGVQPASQGKLYLEKYLDTPVETTLSQRLGMPVSRDTIVEIGNFAARDGASVRIMYAGLCLLMTHYHFSWVVFTGTKKIRNTFFRLNLNPLTLIPADPSRLGNAALAWGSYYQHDPQIMAGELAGGYSALSQSSLLLALFNSLPVAPWSTGSGERHVS</sequence>
<dbReference type="Proteomes" id="UP000653275">
    <property type="component" value="Unassembled WGS sequence"/>
</dbReference>